<evidence type="ECO:0000313" key="1">
    <source>
        <dbReference type="EMBL" id="AXX97051.1"/>
    </source>
</evidence>
<dbReference type="AlphaFoldDB" id="A0A347UDX3"/>
<dbReference type="Proteomes" id="UP000261704">
    <property type="component" value="Chromosome"/>
</dbReference>
<accession>A0A347UDX3</accession>
<dbReference type="EMBL" id="CP032125">
    <property type="protein sequence ID" value="AXX97051.1"/>
    <property type="molecule type" value="Genomic_DNA"/>
</dbReference>
<evidence type="ECO:0000313" key="2">
    <source>
        <dbReference type="Proteomes" id="UP000261704"/>
    </source>
</evidence>
<keyword evidence="2" id="KW-1185">Reference proteome</keyword>
<name>A0A347UDX3_9RHOB</name>
<sequence length="94" mass="10171">MDVWLEAPVLFAEKDRFDVKQRGELAGGLMQPLGGSLRVIGNADLIEVGETGNFIGVIGLYDIIMRIIQTAIHSGKAEIFERCVAIGRQAGGKE</sequence>
<protein>
    <submittedName>
        <fullName evidence="1">Uncharacterized protein</fullName>
    </submittedName>
</protein>
<reference evidence="1 2" key="1">
    <citation type="submission" date="2018-09" db="EMBL/GenBank/DDBJ databases">
        <title>Profundibacter amoris BAR1 gen. nov., sp. nov., a new member of the Roseobacter clade isolated at Lokis Castle Vent Field on the Arctic Mid-Oceanic Ridge.</title>
        <authorList>
            <person name="Le Moine Bauer S."/>
            <person name="Sjoeberg A.G."/>
            <person name="L'Haridon S."/>
            <person name="Stokke R."/>
            <person name="Roalkvam I."/>
            <person name="Steen I.H."/>
            <person name="Dahle H."/>
        </authorList>
    </citation>
    <scope>NUCLEOTIDE SEQUENCE [LARGE SCALE GENOMIC DNA]</scope>
    <source>
        <strain evidence="1 2">BAR1</strain>
    </source>
</reference>
<gene>
    <name evidence="1" type="ORF">BAR1_03370</name>
</gene>
<organism evidence="1 2">
    <name type="scientific">Profundibacter amoris</name>
    <dbReference type="NCBI Taxonomy" id="2171755"/>
    <lineage>
        <taxon>Bacteria</taxon>
        <taxon>Pseudomonadati</taxon>
        <taxon>Pseudomonadota</taxon>
        <taxon>Alphaproteobacteria</taxon>
        <taxon>Rhodobacterales</taxon>
        <taxon>Paracoccaceae</taxon>
        <taxon>Profundibacter</taxon>
    </lineage>
</organism>
<dbReference type="KEGG" id="pamo:BAR1_03370"/>
<proteinExistence type="predicted"/>